<keyword evidence="3" id="KW-1133">Transmembrane helix</keyword>
<evidence type="ECO:0000256" key="1">
    <source>
        <dbReference type="ARBA" id="ARBA00005695"/>
    </source>
</evidence>
<dbReference type="Gene3D" id="3.40.190.10">
    <property type="entry name" value="Periplasmic binding protein-like II"/>
    <property type="match status" value="1"/>
</dbReference>
<dbReference type="InterPro" id="IPR000914">
    <property type="entry name" value="SBP_5_dom"/>
</dbReference>
<comment type="similarity">
    <text evidence="1">Belongs to the bacterial solute-binding protein 5 family.</text>
</comment>
<evidence type="ECO:0000313" key="5">
    <source>
        <dbReference type="EMBL" id="HGT40174.1"/>
    </source>
</evidence>
<comment type="caution">
    <text evidence="5">The sequence shown here is derived from an EMBL/GenBank/DDBJ whole genome shotgun (WGS) entry which is preliminary data.</text>
</comment>
<dbReference type="SUPFAM" id="SSF53850">
    <property type="entry name" value="Periplasmic binding protein-like II"/>
    <property type="match status" value="1"/>
</dbReference>
<accession>A0A7C4LMA4</accession>
<dbReference type="InterPro" id="IPR039424">
    <property type="entry name" value="SBP_5"/>
</dbReference>
<feature type="transmembrane region" description="Helical" evidence="3">
    <location>
        <begin position="54"/>
        <end position="73"/>
    </location>
</feature>
<dbReference type="Pfam" id="PF00496">
    <property type="entry name" value="SBP_bac_5"/>
    <property type="match status" value="1"/>
</dbReference>
<keyword evidence="2" id="KW-0732">Signal</keyword>
<dbReference type="GO" id="GO:0015833">
    <property type="term" value="P:peptide transport"/>
    <property type="evidence" value="ECO:0007669"/>
    <property type="project" value="TreeGrafter"/>
</dbReference>
<dbReference type="GO" id="GO:1904680">
    <property type="term" value="F:peptide transmembrane transporter activity"/>
    <property type="evidence" value="ECO:0007669"/>
    <property type="project" value="TreeGrafter"/>
</dbReference>
<dbReference type="AlphaFoldDB" id="A0A7C4LMA4"/>
<reference evidence="5" key="1">
    <citation type="journal article" date="2020" name="mSystems">
        <title>Genome- and Community-Level Interaction Insights into Carbon Utilization and Element Cycling Functions of Hydrothermarchaeota in Hydrothermal Sediment.</title>
        <authorList>
            <person name="Zhou Z."/>
            <person name="Liu Y."/>
            <person name="Xu W."/>
            <person name="Pan J."/>
            <person name="Luo Z.H."/>
            <person name="Li M."/>
        </authorList>
    </citation>
    <scope>NUCLEOTIDE SEQUENCE [LARGE SCALE GENOMIC DNA]</scope>
    <source>
        <strain evidence="5">SpSt-508</strain>
    </source>
</reference>
<dbReference type="Gene3D" id="3.10.105.10">
    <property type="entry name" value="Dipeptide-binding Protein, Domain 3"/>
    <property type="match status" value="1"/>
</dbReference>
<name>A0A7C4LMA4_9PLAN</name>
<dbReference type="PANTHER" id="PTHR30290:SF38">
    <property type="entry name" value="D,D-DIPEPTIDE-BINDING PERIPLASMIC PROTEIN DDPA-RELATED"/>
    <property type="match status" value="1"/>
</dbReference>
<sequence>MNTSPTPTVRRFLRAPQSRRRDGTILRGGMPPATLGCQAPGSGWSGCLCPGNVAAVWSAAVFLVFLGAWLLAWPCGVLGQDKPALPEKSPDDPPLPKLSEMKVPETAELLRGKPFDWIVLLNGDVLVVEPVSPRPNTLKSLQQQYEDLLKARPPGMSVEEHRQKLYDLRRIQLTLIDGGEEPDYQLETRFVDRIVYFEDLVLQRASQLMDAGQLPAAYELLMYLDRRHRGWPEYQTHYHRFLLLDSQRLLDQGQTEAAFVQMERLSTLAPNYPQLYELIGAAAEKLAAAAFDAADFRRIRHFMARLDRRVKDHVVVRQWNEKLTQLASASVSEARSAASLGDHRAAVDLADRATRIWPTLPGLKELHQELTGRYQVVHAGVVDLPAPSIAPVAESAADERARLLCEIPLFEPDRVQDNVVRYRSAYIESWEPLDLGRELRFQLRPRRASWESRPVLTAGAIVEGILARAASSSAAGDDRWAANIRSVEAVSPWEWRLSLNRIPLRLEGWFRVPIPLPPDAAAYNADLPADIWSAPLHQRFRVTEQGENRVVFQRTRPEAADVAVRHVAEIRETRYADWDRLLQGVNRGEVDFVPVVEWRDLADLQQDNRFFVQQYALPRTHLILINPHSVAARNGPLRRALQHALPREELLSIHILQNAGTNYGRLVNGPFPSVLYAYDKRLSPPPYSAGLAASLAATAKKELGGELPVLKLRVPADAVVARVLPEMLRHWKRAGLTVELLPPAADPGASWDLLYTTVRLTEPYVDFWTLLALAGPTDWKTLQIYPHWLRESLLELERTVDWALAVRLLQRIQSEFLIEARWLPLWEVDEWLLARKRITGLPERPMQAYQYVERWTVQSWFPTEVP</sequence>
<feature type="domain" description="Solute-binding protein family 5" evidence="4">
    <location>
        <begin position="427"/>
        <end position="743"/>
    </location>
</feature>
<dbReference type="PANTHER" id="PTHR30290">
    <property type="entry name" value="PERIPLASMIC BINDING COMPONENT OF ABC TRANSPORTER"/>
    <property type="match status" value="1"/>
</dbReference>
<protein>
    <recommendedName>
        <fullName evidence="4">Solute-binding protein family 5 domain-containing protein</fullName>
    </recommendedName>
</protein>
<evidence type="ECO:0000256" key="3">
    <source>
        <dbReference type="SAM" id="Phobius"/>
    </source>
</evidence>
<evidence type="ECO:0000259" key="4">
    <source>
        <dbReference type="Pfam" id="PF00496"/>
    </source>
</evidence>
<dbReference type="EMBL" id="DSVQ01000016">
    <property type="protein sequence ID" value="HGT40174.1"/>
    <property type="molecule type" value="Genomic_DNA"/>
</dbReference>
<gene>
    <name evidence="5" type="ORF">ENS64_13075</name>
</gene>
<evidence type="ECO:0000256" key="2">
    <source>
        <dbReference type="ARBA" id="ARBA00022729"/>
    </source>
</evidence>
<organism evidence="5">
    <name type="scientific">Schlesneria paludicola</name>
    <dbReference type="NCBI Taxonomy" id="360056"/>
    <lineage>
        <taxon>Bacteria</taxon>
        <taxon>Pseudomonadati</taxon>
        <taxon>Planctomycetota</taxon>
        <taxon>Planctomycetia</taxon>
        <taxon>Planctomycetales</taxon>
        <taxon>Planctomycetaceae</taxon>
        <taxon>Schlesneria</taxon>
    </lineage>
</organism>
<proteinExistence type="inferred from homology"/>
<dbReference type="Gene3D" id="3.90.76.10">
    <property type="entry name" value="Dipeptide-binding Protein, Domain 1"/>
    <property type="match status" value="1"/>
</dbReference>
<keyword evidence="3" id="KW-0472">Membrane</keyword>
<keyword evidence="3" id="KW-0812">Transmembrane</keyword>